<dbReference type="PANTHER" id="PTHR30098">
    <property type="entry name" value="LEUCYL/PHENYLALANYL-TRNA--PROTEIN TRANSFERASE"/>
    <property type="match status" value="1"/>
</dbReference>
<dbReference type="EMBL" id="ATBP01000058">
    <property type="protein sequence ID" value="ETR73461.1"/>
    <property type="molecule type" value="Genomic_DNA"/>
</dbReference>
<gene>
    <name evidence="15" type="primary">aat</name>
    <name evidence="16" type="ORF">OMM_06909</name>
</gene>
<evidence type="ECO:0000256" key="6">
    <source>
        <dbReference type="ARBA" id="ARBA00050652"/>
    </source>
</evidence>
<keyword evidence="2 15" id="KW-0963">Cytoplasm</keyword>
<dbReference type="NCBIfam" id="TIGR00667">
    <property type="entry name" value="aat"/>
    <property type="match status" value="1"/>
</dbReference>
<name>A0A1V1PF02_9BACT</name>
<dbReference type="Proteomes" id="UP000189670">
    <property type="component" value="Unassembled WGS sequence"/>
</dbReference>
<evidence type="ECO:0000256" key="7">
    <source>
        <dbReference type="ARBA" id="ARBA00051538"/>
    </source>
</evidence>
<dbReference type="HAMAP" id="MF_00688">
    <property type="entry name" value="Leu_Phe_trans"/>
    <property type="match status" value="1"/>
</dbReference>
<evidence type="ECO:0000256" key="12">
    <source>
        <dbReference type="ARBA" id="ARBA00077136"/>
    </source>
</evidence>
<dbReference type="Gene3D" id="3.40.630.70">
    <property type="entry name" value="Leucyl/phenylalanyl-tRNA-protein transferase, C-terminal domain"/>
    <property type="match status" value="1"/>
</dbReference>
<proteinExistence type="inferred from homology"/>
<comment type="catalytic activity">
    <reaction evidence="7 15">
        <text>N-terminal L-lysyl-[protein] + L-leucyl-tRNA(Leu) = N-terminal L-leucyl-L-lysyl-[protein] + tRNA(Leu) + H(+)</text>
        <dbReference type="Rhea" id="RHEA:12340"/>
        <dbReference type="Rhea" id="RHEA-COMP:9613"/>
        <dbReference type="Rhea" id="RHEA-COMP:9622"/>
        <dbReference type="Rhea" id="RHEA-COMP:12670"/>
        <dbReference type="Rhea" id="RHEA-COMP:12671"/>
        <dbReference type="ChEBI" id="CHEBI:15378"/>
        <dbReference type="ChEBI" id="CHEBI:65249"/>
        <dbReference type="ChEBI" id="CHEBI:78442"/>
        <dbReference type="ChEBI" id="CHEBI:78494"/>
        <dbReference type="ChEBI" id="CHEBI:133043"/>
        <dbReference type="EC" id="2.3.2.6"/>
    </reaction>
</comment>
<evidence type="ECO:0000256" key="10">
    <source>
        <dbReference type="ARBA" id="ARBA00066767"/>
    </source>
</evidence>
<evidence type="ECO:0000256" key="14">
    <source>
        <dbReference type="ARBA" id="ARBA00083640"/>
    </source>
</evidence>
<dbReference type="InterPro" id="IPR042203">
    <property type="entry name" value="Leu/Phe-tRNA_Trfase_C"/>
</dbReference>
<evidence type="ECO:0000256" key="15">
    <source>
        <dbReference type="HAMAP-Rule" id="MF_00688"/>
    </source>
</evidence>
<comment type="caution">
    <text evidence="16">The sequence shown here is derived from an EMBL/GenBank/DDBJ whole genome shotgun (WGS) entry which is preliminary data.</text>
</comment>
<dbReference type="FunFam" id="3.30.70.3550:FF:000001">
    <property type="entry name" value="Leucyl/phenylalanyl-tRNA--protein transferase"/>
    <property type="match status" value="1"/>
</dbReference>
<evidence type="ECO:0000256" key="1">
    <source>
        <dbReference type="ARBA" id="ARBA00004496"/>
    </source>
</evidence>
<dbReference type="InterPro" id="IPR042221">
    <property type="entry name" value="Leu/Phe-tRNA_Trfase_N"/>
</dbReference>
<evidence type="ECO:0000256" key="4">
    <source>
        <dbReference type="ARBA" id="ARBA00023315"/>
    </source>
</evidence>
<keyword evidence="4 15" id="KW-0012">Acyltransferase</keyword>
<comment type="function">
    <text evidence="8 15">Functions in the N-end rule pathway of protein degradation where it conjugates Leu, Phe and, less efficiently, Met from aminoacyl-tRNAs to the N-termini of proteins containing an N-terminal arginine or lysine.</text>
</comment>
<dbReference type="InterPro" id="IPR004616">
    <property type="entry name" value="Leu/Phe-tRNA_Trfase"/>
</dbReference>
<accession>A0A1V1PF02</accession>
<keyword evidence="3 15" id="KW-0808">Transferase</keyword>
<comment type="similarity">
    <text evidence="9 15">Belongs to the L/F-transferase family.</text>
</comment>
<sequence>MRKVYSLDQNIFGFPDPNHAERDGLIAFGGDLSPERLLAAYSQGIFPWYSSGEPILWWSPDPRLILYPHKFHISKSLTKTIRKNNYQVTMDQAFDLVVSECANVRKDRGSETWITDEMMKAYHKLFEMGFAHSVETWMDNRLAGGLYGVSLGRMFFGESMFYRKANGSKIALVALVAFARAYEFDLIDCQMDTSHLRSLGAENIPRRDFLQLLEKTLKQDHLQGRWSFE</sequence>
<evidence type="ECO:0000256" key="2">
    <source>
        <dbReference type="ARBA" id="ARBA00022490"/>
    </source>
</evidence>
<dbReference type="Gene3D" id="3.30.70.3550">
    <property type="entry name" value="Leucyl/phenylalanyl-tRNA-protein transferase, N-terminal domain"/>
    <property type="match status" value="1"/>
</dbReference>
<dbReference type="GO" id="GO:0008914">
    <property type="term" value="F:leucyl-tRNA--protein transferase activity"/>
    <property type="evidence" value="ECO:0007669"/>
    <property type="project" value="UniProtKB-UniRule"/>
</dbReference>
<comment type="catalytic activity">
    <reaction evidence="5 15">
        <text>L-phenylalanyl-tRNA(Phe) + an N-terminal L-alpha-aminoacyl-[protein] = an N-terminal L-phenylalanyl-L-alpha-aminoacyl-[protein] + tRNA(Phe)</text>
        <dbReference type="Rhea" id="RHEA:43632"/>
        <dbReference type="Rhea" id="RHEA-COMP:9668"/>
        <dbReference type="Rhea" id="RHEA-COMP:9699"/>
        <dbReference type="Rhea" id="RHEA-COMP:10636"/>
        <dbReference type="Rhea" id="RHEA-COMP:10637"/>
        <dbReference type="ChEBI" id="CHEBI:78442"/>
        <dbReference type="ChEBI" id="CHEBI:78531"/>
        <dbReference type="ChEBI" id="CHEBI:78597"/>
        <dbReference type="ChEBI" id="CHEBI:83561"/>
        <dbReference type="EC" id="2.3.2.6"/>
    </reaction>
</comment>
<evidence type="ECO:0000256" key="8">
    <source>
        <dbReference type="ARBA" id="ARBA00054043"/>
    </source>
</evidence>
<organism evidence="16 17">
    <name type="scientific">Candidatus Magnetoglobus multicellularis str. Araruama</name>
    <dbReference type="NCBI Taxonomy" id="890399"/>
    <lineage>
        <taxon>Bacteria</taxon>
        <taxon>Pseudomonadati</taxon>
        <taxon>Thermodesulfobacteriota</taxon>
        <taxon>Desulfobacteria</taxon>
        <taxon>Desulfobacterales</taxon>
        <taxon>Desulfobacteraceae</taxon>
        <taxon>Candidatus Magnetoglobus</taxon>
    </lineage>
</organism>
<reference evidence="17" key="1">
    <citation type="submission" date="2012-11" db="EMBL/GenBank/DDBJ databases">
        <authorList>
            <person name="Lucero-Rivera Y.E."/>
            <person name="Tovar-Ramirez D."/>
        </authorList>
    </citation>
    <scope>NUCLEOTIDE SEQUENCE [LARGE SCALE GENOMIC DNA]</scope>
    <source>
        <strain evidence="17">Araruama</strain>
    </source>
</reference>
<comment type="catalytic activity">
    <reaction evidence="6 15">
        <text>N-terminal L-arginyl-[protein] + L-leucyl-tRNA(Leu) = N-terminal L-leucyl-L-arginyl-[protein] + tRNA(Leu) + H(+)</text>
        <dbReference type="Rhea" id="RHEA:50416"/>
        <dbReference type="Rhea" id="RHEA-COMP:9613"/>
        <dbReference type="Rhea" id="RHEA-COMP:9622"/>
        <dbReference type="Rhea" id="RHEA-COMP:12672"/>
        <dbReference type="Rhea" id="RHEA-COMP:12673"/>
        <dbReference type="ChEBI" id="CHEBI:15378"/>
        <dbReference type="ChEBI" id="CHEBI:64719"/>
        <dbReference type="ChEBI" id="CHEBI:78442"/>
        <dbReference type="ChEBI" id="CHEBI:78494"/>
        <dbReference type="ChEBI" id="CHEBI:133044"/>
        <dbReference type="EC" id="2.3.2.6"/>
    </reaction>
</comment>
<dbReference type="EC" id="2.3.2.6" evidence="10 15"/>
<dbReference type="Pfam" id="PF03588">
    <property type="entry name" value="Leu_Phe_trans"/>
    <property type="match status" value="1"/>
</dbReference>
<evidence type="ECO:0000256" key="11">
    <source>
        <dbReference type="ARBA" id="ARBA00074372"/>
    </source>
</evidence>
<evidence type="ECO:0000313" key="16">
    <source>
        <dbReference type="EMBL" id="ETR73461.1"/>
    </source>
</evidence>
<evidence type="ECO:0000256" key="5">
    <source>
        <dbReference type="ARBA" id="ARBA00050607"/>
    </source>
</evidence>
<dbReference type="GO" id="GO:0005737">
    <property type="term" value="C:cytoplasm"/>
    <property type="evidence" value="ECO:0007669"/>
    <property type="project" value="UniProtKB-SubCell"/>
</dbReference>
<dbReference type="InterPro" id="IPR016181">
    <property type="entry name" value="Acyl_CoA_acyltransferase"/>
</dbReference>
<comment type="subcellular location">
    <subcellularLocation>
        <location evidence="1 15">Cytoplasm</location>
    </subcellularLocation>
</comment>
<dbReference type="GO" id="GO:0030163">
    <property type="term" value="P:protein catabolic process"/>
    <property type="evidence" value="ECO:0007669"/>
    <property type="project" value="UniProtKB-UniRule"/>
</dbReference>
<evidence type="ECO:0000256" key="13">
    <source>
        <dbReference type="ARBA" id="ARBA00077165"/>
    </source>
</evidence>
<protein>
    <recommendedName>
        <fullName evidence="11 15">Leucyl/phenylalanyl-tRNA--protein transferase</fullName>
        <ecNumber evidence="10 15">2.3.2.6</ecNumber>
    </recommendedName>
    <alternativeName>
        <fullName evidence="12 15">L/F-transferase</fullName>
    </alternativeName>
    <alternativeName>
        <fullName evidence="13 15">Leucyltransferase</fullName>
    </alternativeName>
    <alternativeName>
        <fullName evidence="14 15">Phenyalanyltransferase</fullName>
    </alternativeName>
</protein>
<evidence type="ECO:0000313" key="17">
    <source>
        <dbReference type="Proteomes" id="UP000189670"/>
    </source>
</evidence>
<evidence type="ECO:0000256" key="3">
    <source>
        <dbReference type="ARBA" id="ARBA00022679"/>
    </source>
</evidence>
<dbReference type="SUPFAM" id="SSF55729">
    <property type="entry name" value="Acyl-CoA N-acyltransferases (Nat)"/>
    <property type="match status" value="1"/>
</dbReference>
<dbReference type="FunFam" id="3.40.630.70:FF:000001">
    <property type="entry name" value="Leucyl/phenylalanyl-tRNA--protein transferase"/>
    <property type="match status" value="1"/>
</dbReference>
<evidence type="ECO:0000256" key="9">
    <source>
        <dbReference type="ARBA" id="ARBA00061535"/>
    </source>
</evidence>
<dbReference type="AlphaFoldDB" id="A0A1V1PF02"/>
<dbReference type="PANTHER" id="PTHR30098:SF2">
    <property type="entry name" value="LEUCYL_PHENYLALANYL-TRNA--PROTEIN TRANSFERASE"/>
    <property type="match status" value="1"/>
</dbReference>